<evidence type="ECO:0000256" key="2">
    <source>
        <dbReference type="ARBA" id="ARBA00022833"/>
    </source>
</evidence>
<dbReference type="PANTHER" id="PTHR25462:SF296">
    <property type="entry name" value="MEIOTIC P26, ISOFORM F"/>
    <property type="match status" value="1"/>
</dbReference>
<dbReference type="GO" id="GO:0008270">
    <property type="term" value="F:zinc ion binding"/>
    <property type="evidence" value="ECO:0007669"/>
    <property type="project" value="UniProtKB-KW"/>
</dbReference>
<dbReference type="Gene3D" id="3.30.40.10">
    <property type="entry name" value="Zinc/RING finger domain, C3HC4 (zinc finger)"/>
    <property type="match status" value="1"/>
</dbReference>
<evidence type="ECO:0000256" key="1">
    <source>
        <dbReference type="ARBA" id="ARBA00022771"/>
    </source>
</evidence>
<protein>
    <recommendedName>
        <fullName evidence="4">RING-type domain-containing protein</fullName>
    </recommendedName>
</protein>
<sequence length="596" mass="67988">MSLFTPSYHRRRAKRNLWIVAAIAMPSASCFFHCSHRRYDAPFTIYRNYAVFISNFKYLVAANLTTGQLHQLQIEESQRALLKPLSWFSMKQVYNLNDQLILVFARCEGCTLSRSPSTTWTAFYVPIDIGTLSRTFRFLGSPVSMDMKSDLFKMLPEAYVMKSRADQCEVYSIGEQIKIRFPAPPTTNPTPVVFLYNDKPHCLLHDFSAALVFEKERWNRREIQISRLRSPDMAKYASISLAVGPQGVLYIVCSSPRETSDDCEWMALDMSTMTLSPLKIEWSNHRLRQNCRITFSGNFLFLSGRCALAHCSGEAHLYAMELEENETPEETPPDSPASSKDMVFVTNNALACPVCYEVFIEPKQLPCCAKTLCHNCEERLLRDRKLCCPLCRQMISFQTETARLPPNRALKEILEQLSASESSGEGVQCFTCSDTLQPEKSFYCETCDGDLEQPLCGSCGLTHHLTNRDHVLTKTAFVSIEDRREMIADLSCSTNLRPMITSCSSLTIHTLKSLQTLIDTHCEQQSFLEEEFLQDAFVTQTVVSNQMSKLRNVHNRIRDACTLIKRWDERTRQGLTELESEISAVFNDDGTEQRQS</sequence>
<comment type="caution">
    <text evidence="5">The sequence shown here is derived from an EMBL/GenBank/DDBJ whole genome shotgun (WGS) entry which is preliminary data.</text>
</comment>
<dbReference type="SUPFAM" id="SSF57850">
    <property type="entry name" value="RING/U-box"/>
    <property type="match status" value="1"/>
</dbReference>
<dbReference type="PROSITE" id="PS50089">
    <property type="entry name" value="ZF_RING_2"/>
    <property type="match status" value="1"/>
</dbReference>
<keyword evidence="6" id="KW-1185">Reference proteome</keyword>
<evidence type="ECO:0000259" key="4">
    <source>
        <dbReference type="PROSITE" id="PS50089"/>
    </source>
</evidence>
<organism evidence="5 6">
    <name type="scientific">Steinernema hermaphroditum</name>
    <dbReference type="NCBI Taxonomy" id="289476"/>
    <lineage>
        <taxon>Eukaryota</taxon>
        <taxon>Metazoa</taxon>
        <taxon>Ecdysozoa</taxon>
        <taxon>Nematoda</taxon>
        <taxon>Chromadorea</taxon>
        <taxon>Rhabditida</taxon>
        <taxon>Tylenchina</taxon>
        <taxon>Panagrolaimomorpha</taxon>
        <taxon>Strongyloidoidea</taxon>
        <taxon>Steinernematidae</taxon>
        <taxon>Steinernema</taxon>
    </lineage>
</organism>
<name>A0AA39HN62_9BILA</name>
<dbReference type="PANTHER" id="PTHR25462">
    <property type="entry name" value="BONUS, ISOFORM C-RELATED"/>
    <property type="match status" value="1"/>
</dbReference>
<dbReference type="InterPro" id="IPR001841">
    <property type="entry name" value="Znf_RING"/>
</dbReference>
<dbReference type="EMBL" id="JAUCMV010000003">
    <property type="protein sequence ID" value="KAK0408981.1"/>
    <property type="molecule type" value="Genomic_DNA"/>
</dbReference>
<dbReference type="InterPro" id="IPR013083">
    <property type="entry name" value="Znf_RING/FYVE/PHD"/>
</dbReference>
<dbReference type="AlphaFoldDB" id="A0AA39HN62"/>
<keyword evidence="1 3" id="KW-0863">Zinc-finger</keyword>
<dbReference type="Proteomes" id="UP001175271">
    <property type="component" value="Unassembled WGS sequence"/>
</dbReference>
<evidence type="ECO:0000256" key="3">
    <source>
        <dbReference type="PROSITE-ProRule" id="PRU00175"/>
    </source>
</evidence>
<gene>
    <name evidence="5" type="ORF">QR680_004273</name>
</gene>
<dbReference type="GO" id="GO:0061630">
    <property type="term" value="F:ubiquitin protein ligase activity"/>
    <property type="evidence" value="ECO:0007669"/>
    <property type="project" value="TreeGrafter"/>
</dbReference>
<keyword evidence="1 3" id="KW-0479">Metal-binding</keyword>
<proteinExistence type="predicted"/>
<evidence type="ECO:0000313" key="5">
    <source>
        <dbReference type="EMBL" id="KAK0408981.1"/>
    </source>
</evidence>
<feature type="domain" description="RING-type" evidence="4">
    <location>
        <begin position="352"/>
        <end position="392"/>
    </location>
</feature>
<accession>A0AA39HN62</accession>
<keyword evidence="2" id="KW-0862">Zinc</keyword>
<dbReference type="InterPro" id="IPR047153">
    <property type="entry name" value="TRIM45/56/19-like"/>
</dbReference>
<evidence type="ECO:0000313" key="6">
    <source>
        <dbReference type="Proteomes" id="UP001175271"/>
    </source>
</evidence>
<reference evidence="5" key="1">
    <citation type="submission" date="2023-06" db="EMBL/GenBank/DDBJ databases">
        <title>Genomic analysis of the entomopathogenic nematode Steinernema hermaphroditum.</title>
        <authorList>
            <person name="Schwarz E.M."/>
            <person name="Heppert J.K."/>
            <person name="Baniya A."/>
            <person name="Schwartz H.T."/>
            <person name="Tan C.-H."/>
            <person name="Antoshechkin I."/>
            <person name="Sternberg P.W."/>
            <person name="Goodrich-Blair H."/>
            <person name="Dillman A.R."/>
        </authorList>
    </citation>
    <scope>NUCLEOTIDE SEQUENCE</scope>
    <source>
        <strain evidence="5">PS9179</strain>
        <tissue evidence="5">Whole animal</tissue>
    </source>
</reference>